<evidence type="ECO:0000256" key="20">
    <source>
        <dbReference type="ARBA" id="ARBA00037794"/>
    </source>
</evidence>
<dbReference type="Pfam" id="PF03372">
    <property type="entry name" value="Exo_endo_phos"/>
    <property type="match status" value="1"/>
</dbReference>
<comment type="subcellular location">
    <subcellularLocation>
        <location evidence="2">Cell membrane</location>
        <topology evidence="2">Lipid-anchor</topology>
    </subcellularLocation>
    <subcellularLocation>
        <location evidence="20">Golgi apparatus membrane</location>
        <topology evidence="20">Lipid-anchor</topology>
    </subcellularLocation>
</comment>
<dbReference type="InterPro" id="IPR036691">
    <property type="entry name" value="Endo/exonu/phosph_ase_sf"/>
</dbReference>
<comment type="catalytic activity">
    <reaction evidence="28">
        <text>N-(tetracosanoyl)-sphing-4-enine-1-phosphocholine + H2O = N-tetracosanoyl-sphing-4-enine + phosphocholine + H(+)</text>
        <dbReference type="Rhea" id="RHEA:45324"/>
        <dbReference type="ChEBI" id="CHEBI:15377"/>
        <dbReference type="ChEBI" id="CHEBI:15378"/>
        <dbReference type="ChEBI" id="CHEBI:72965"/>
        <dbReference type="ChEBI" id="CHEBI:83360"/>
        <dbReference type="ChEBI" id="CHEBI:295975"/>
    </reaction>
    <physiologicalReaction direction="left-to-right" evidence="28">
        <dbReference type="Rhea" id="RHEA:45325"/>
    </physiologicalReaction>
</comment>
<evidence type="ECO:0000256" key="1">
    <source>
        <dbReference type="ARBA" id="ARBA00001946"/>
    </source>
</evidence>
<protein>
    <recommendedName>
        <fullName evidence="29">Sphingomyelin phosphodiesterase 3</fullName>
        <ecNumber evidence="6">3.1.4.12</ecNumber>
    </recommendedName>
    <alternativeName>
        <fullName evidence="31">Neutral sphingomyelinase 2</fullName>
    </alternativeName>
    <alternativeName>
        <fullName evidence="30">Neutral sphingomyelinase II</fullName>
    </alternativeName>
</protein>
<dbReference type="GO" id="GO:0005886">
    <property type="term" value="C:plasma membrane"/>
    <property type="evidence" value="ECO:0007669"/>
    <property type="project" value="UniProtKB-SubCell"/>
</dbReference>
<dbReference type="EC" id="3.1.4.12" evidence="6"/>
<dbReference type="InterPro" id="IPR005135">
    <property type="entry name" value="Endo/exonuclease/phosphatase"/>
</dbReference>
<evidence type="ECO:0000256" key="22">
    <source>
        <dbReference type="ARBA" id="ARBA00047675"/>
    </source>
</evidence>
<evidence type="ECO:0000256" key="27">
    <source>
        <dbReference type="ARBA" id="ARBA00050994"/>
    </source>
</evidence>
<dbReference type="GO" id="GO:0004767">
    <property type="term" value="F:sphingomyelin phosphodiesterase activity"/>
    <property type="evidence" value="ECO:0007669"/>
    <property type="project" value="UniProtKB-EC"/>
</dbReference>
<evidence type="ECO:0000256" key="16">
    <source>
        <dbReference type="ARBA" id="ARBA00023136"/>
    </source>
</evidence>
<evidence type="ECO:0000313" key="36">
    <source>
        <dbReference type="Proteomes" id="UP000287033"/>
    </source>
</evidence>
<evidence type="ECO:0000256" key="4">
    <source>
        <dbReference type="ARBA" id="ARBA00004991"/>
    </source>
</evidence>
<keyword evidence="17" id="KW-0564">Palmitate</keyword>
<dbReference type="EMBL" id="BEZZ01000124">
    <property type="protein sequence ID" value="GCC26457.1"/>
    <property type="molecule type" value="Genomic_DNA"/>
</dbReference>
<dbReference type="Proteomes" id="UP000287033">
    <property type="component" value="Unassembled WGS sequence"/>
</dbReference>
<comment type="similarity">
    <text evidence="5">Belongs to the neutral sphingomyelinase family.</text>
</comment>
<evidence type="ECO:0000256" key="24">
    <source>
        <dbReference type="ARBA" id="ARBA00048325"/>
    </source>
</evidence>
<comment type="pathway">
    <text evidence="3">Lipid metabolism; sphingolipid metabolism.</text>
</comment>
<comment type="catalytic activity">
    <reaction evidence="22">
        <text>a sphingosylphosphocholine + H2O = a sphingoid base + phosphocholine + H(+)</text>
        <dbReference type="Rhea" id="RHEA:45296"/>
        <dbReference type="ChEBI" id="CHEBI:15377"/>
        <dbReference type="ChEBI" id="CHEBI:15378"/>
        <dbReference type="ChEBI" id="CHEBI:84410"/>
        <dbReference type="ChEBI" id="CHEBI:85171"/>
        <dbReference type="ChEBI" id="CHEBI:295975"/>
    </reaction>
    <physiologicalReaction direction="left-to-right" evidence="22">
        <dbReference type="Rhea" id="RHEA:45297"/>
    </physiologicalReaction>
</comment>
<keyword evidence="7" id="KW-0217">Developmental protein</keyword>
<proteinExistence type="inferred from homology"/>
<name>A0A401S7T4_CHIPU</name>
<keyword evidence="13" id="KW-0746">Sphingolipid metabolism</keyword>
<dbReference type="GO" id="GO:0005576">
    <property type="term" value="C:extracellular region"/>
    <property type="evidence" value="ECO:0007669"/>
    <property type="project" value="InterPro"/>
</dbReference>
<feature type="transmembrane region" description="Helical" evidence="33">
    <location>
        <begin position="20"/>
        <end position="41"/>
    </location>
</feature>
<keyword evidence="19" id="KW-0131">Cell cycle</keyword>
<keyword evidence="14" id="KW-0333">Golgi apparatus</keyword>
<keyword evidence="33" id="KW-1133">Transmembrane helix</keyword>
<dbReference type="OrthoDB" id="40902at2759"/>
<dbReference type="OMA" id="EENGHMS"/>
<evidence type="ECO:0000256" key="28">
    <source>
        <dbReference type="ARBA" id="ARBA00051412"/>
    </source>
</evidence>
<sequence>MVLYTSAFPNSFLQTLHSLAWTFIFPCYWLTDRLLVSFLPTTYEKHQRGDDPCYLRVLCLAIIIPICLALLIASLPFALIGFVVWAPLQSARRPYIYSRFEENCDASTATGPGYWKAAGGRSFCFATANVCLLPDSLARFTNLSNTQIRSSEVGKRIRNGASRPQIKIYIDSPTNTSISAASWSSLACPHGGDNANRANSVGIKRTSSMDYKGDNFIGNYSDEGKDCKSGEEQSDGDSNSCIVRVAGDEAVHFPDKEVDISGVQVTITEPSEQLGEAETEDEKFQNSNHKHREGDGVSLDSNTTSRESLIKFKIADGAMDSSGATNNKFVYKASVMKKASLKKRRHLGDTFDHELSAFFPANLDFLCLQEVFDKRAAEKLKAQLNPYFQYILYDVGRYAWHSCCSFKFLNSGLFFASRYPILDVEFKCYPNGKGDDSLADKGALFVKVQVGTTPQDQRIVGYVSCTHLQALAGDAAIRCEQMDHLLDWLAEFQKSTSSSSPTNPEDLLAFDVLLGDLNFDNCSSEDKLEQQHSLFTHYKDPCRLGPGEEQPWVIGTLMDPEGLYDEDTITPDNLQKVLESEEGRREYLVFSNSRNQPSCQKGRKVPQKNCGRRIDYALYSEEGLNPDWKVEVEEFSFVTQLAGLTDHLAVAMRLSVSTGEEDP</sequence>
<dbReference type="FunFam" id="3.60.10.10:FF:000015">
    <property type="entry name" value="sphingomyelin phosphodiesterase 3"/>
    <property type="match status" value="1"/>
</dbReference>
<keyword evidence="10" id="KW-0479">Metal-binding</keyword>
<evidence type="ECO:0000256" key="7">
    <source>
        <dbReference type="ARBA" id="ARBA00022473"/>
    </source>
</evidence>
<dbReference type="InterPro" id="IPR017766">
    <property type="entry name" value="Sphingomyelinase/PLipase_C"/>
</dbReference>
<keyword evidence="8" id="KW-1003">Cell membrane</keyword>
<feature type="transmembrane region" description="Helical" evidence="33">
    <location>
        <begin position="53"/>
        <end position="86"/>
    </location>
</feature>
<reference evidence="35 36" key="1">
    <citation type="journal article" date="2018" name="Nat. Ecol. Evol.">
        <title>Shark genomes provide insights into elasmobranch evolution and the origin of vertebrates.</title>
        <authorList>
            <person name="Hara Y"/>
            <person name="Yamaguchi K"/>
            <person name="Onimaru K"/>
            <person name="Kadota M"/>
            <person name="Koyanagi M"/>
            <person name="Keeley SD"/>
            <person name="Tatsumi K"/>
            <person name="Tanaka K"/>
            <person name="Motone F"/>
            <person name="Kageyama Y"/>
            <person name="Nozu R"/>
            <person name="Adachi N"/>
            <person name="Nishimura O"/>
            <person name="Nakagawa R"/>
            <person name="Tanegashima C"/>
            <person name="Kiyatake I"/>
            <person name="Matsumoto R"/>
            <person name="Murakumo K"/>
            <person name="Nishida K"/>
            <person name="Terakita A"/>
            <person name="Kuratani S"/>
            <person name="Sato K"/>
            <person name="Hyodo S Kuraku.S."/>
        </authorList>
    </citation>
    <scope>NUCLEOTIDE SEQUENCE [LARGE SCALE GENOMIC DNA]</scope>
</reference>
<keyword evidence="36" id="KW-1185">Reference proteome</keyword>
<evidence type="ECO:0000259" key="34">
    <source>
        <dbReference type="Pfam" id="PF03372"/>
    </source>
</evidence>
<comment type="catalytic activity">
    <reaction evidence="25">
        <text>1-O-octadecyl-sn-glycero-3-phosphocholine + H2O = 1-O-octadecyl-sn-glycerol + phosphocholine + H(+)</text>
        <dbReference type="Rhea" id="RHEA:39923"/>
        <dbReference type="ChEBI" id="CHEBI:15377"/>
        <dbReference type="ChEBI" id="CHEBI:15378"/>
        <dbReference type="ChEBI" id="CHEBI:74001"/>
        <dbReference type="ChEBI" id="CHEBI:75216"/>
        <dbReference type="ChEBI" id="CHEBI:295975"/>
    </reaction>
    <physiologicalReaction direction="left-to-right" evidence="25">
        <dbReference type="Rhea" id="RHEA:39924"/>
    </physiologicalReaction>
</comment>
<evidence type="ECO:0000256" key="8">
    <source>
        <dbReference type="ARBA" id="ARBA00022475"/>
    </source>
</evidence>
<gene>
    <name evidence="35" type="ORF">chiPu_0004874</name>
</gene>
<dbReference type="AlphaFoldDB" id="A0A401S7T4"/>
<evidence type="ECO:0000256" key="15">
    <source>
        <dbReference type="ARBA" id="ARBA00023098"/>
    </source>
</evidence>
<dbReference type="GO" id="GO:0006684">
    <property type="term" value="P:sphingomyelin metabolic process"/>
    <property type="evidence" value="ECO:0007669"/>
    <property type="project" value="TreeGrafter"/>
</dbReference>
<keyword evidence="15" id="KW-0443">Lipid metabolism</keyword>
<evidence type="ECO:0000256" key="25">
    <source>
        <dbReference type="ARBA" id="ARBA00049346"/>
    </source>
</evidence>
<keyword evidence="18" id="KW-0449">Lipoprotein</keyword>
<dbReference type="PANTHER" id="PTHR16320:SF8">
    <property type="entry name" value="SPHINGOMYELIN PHOSPHODIESTERASE 3"/>
    <property type="match status" value="1"/>
</dbReference>
<evidence type="ECO:0000256" key="21">
    <source>
        <dbReference type="ARBA" id="ARBA00047268"/>
    </source>
</evidence>
<evidence type="ECO:0000256" key="3">
    <source>
        <dbReference type="ARBA" id="ARBA00004760"/>
    </source>
</evidence>
<dbReference type="GO" id="GO:0046872">
    <property type="term" value="F:metal ion binding"/>
    <property type="evidence" value="ECO:0007669"/>
    <property type="project" value="UniProtKB-KW"/>
</dbReference>
<feature type="domain" description="Endonuclease/exonuclease/phosphatase" evidence="34">
    <location>
        <begin position="355"/>
        <end position="635"/>
    </location>
</feature>
<dbReference type="InterPro" id="IPR038772">
    <property type="entry name" value="Sph/SMPD2-like"/>
</dbReference>
<dbReference type="UniPathway" id="UPA00222"/>
<dbReference type="STRING" id="137246.A0A401S7T4"/>
<evidence type="ECO:0000256" key="2">
    <source>
        <dbReference type="ARBA" id="ARBA00004193"/>
    </source>
</evidence>
<evidence type="ECO:0000256" key="5">
    <source>
        <dbReference type="ARBA" id="ARBA00006335"/>
    </source>
</evidence>
<comment type="caution">
    <text evidence="35">The sequence shown here is derived from an EMBL/GenBank/DDBJ whole genome shotgun (WGS) entry which is preliminary data.</text>
</comment>
<evidence type="ECO:0000256" key="14">
    <source>
        <dbReference type="ARBA" id="ARBA00023034"/>
    </source>
</evidence>
<organism evidence="35 36">
    <name type="scientific">Chiloscyllium punctatum</name>
    <name type="common">Brownbanded bambooshark</name>
    <name type="synonym">Hemiscyllium punctatum</name>
    <dbReference type="NCBI Taxonomy" id="137246"/>
    <lineage>
        <taxon>Eukaryota</taxon>
        <taxon>Metazoa</taxon>
        <taxon>Chordata</taxon>
        <taxon>Craniata</taxon>
        <taxon>Vertebrata</taxon>
        <taxon>Chondrichthyes</taxon>
        <taxon>Elasmobranchii</taxon>
        <taxon>Galeomorphii</taxon>
        <taxon>Galeoidea</taxon>
        <taxon>Orectolobiformes</taxon>
        <taxon>Hemiscylliidae</taxon>
        <taxon>Chiloscyllium</taxon>
    </lineage>
</organism>
<evidence type="ECO:0000256" key="18">
    <source>
        <dbReference type="ARBA" id="ARBA00023288"/>
    </source>
</evidence>
<keyword evidence="9" id="KW-0597">Phosphoprotein</keyword>
<evidence type="ECO:0000256" key="6">
    <source>
        <dbReference type="ARBA" id="ARBA00012369"/>
    </source>
</evidence>
<comment type="catalytic activity">
    <reaction evidence="21">
        <text>a sphingomyelin + H2O = phosphocholine + an N-acylsphing-4-enine + H(+)</text>
        <dbReference type="Rhea" id="RHEA:19253"/>
        <dbReference type="ChEBI" id="CHEBI:15377"/>
        <dbReference type="ChEBI" id="CHEBI:15378"/>
        <dbReference type="ChEBI" id="CHEBI:17636"/>
        <dbReference type="ChEBI" id="CHEBI:52639"/>
        <dbReference type="ChEBI" id="CHEBI:295975"/>
        <dbReference type="EC" id="3.1.4.12"/>
    </reaction>
    <physiologicalReaction direction="left-to-right" evidence="21">
        <dbReference type="Rhea" id="RHEA:19254"/>
    </physiologicalReaction>
</comment>
<evidence type="ECO:0000256" key="29">
    <source>
        <dbReference type="ARBA" id="ARBA00068544"/>
    </source>
</evidence>
<comment type="catalytic activity">
    <reaction evidence="27">
        <text>N-(15Z-tetracosenoyl)sphing-4-enine-1-phosphocholine + H2O = N-(15Z-tetracosenoyl)-sphing-4-enine + phosphocholine + H(+)</text>
        <dbReference type="Rhea" id="RHEA:45320"/>
        <dbReference type="ChEBI" id="CHEBI:15377"/>
        <dbReference type="ChEBI" id="CHEBI:15378"/>
        <dbReference type="ChEBI" id="CHEBI:74450"/>
        <dbReference type="ChEBI" id="CHEBI:74535"/>
        <dbReference type="ChEBI" id="CHEBI:295975"/>
    </reaction>
    <physiologicalReaction direction="left-to-right" evidence="27">
        <dbReference type="Rhea" id="RHEA:45321"/>
    </physiologicalReaction>
</comment>
<comment type="catalytic activity">
    <reaction evidence="24">
        <text>an N-(acyl)-sphingosylphosphocholine + H2O = an N-acyl-sphingoid base + phosphocholine + H(+)</text>
        <dbReference type="Rhea" id="RHEA:45300"/>
        <dbReference type="ChEBI" id="CHEBI:15377"/>
        <dbReference type="ChEBI" id="CHEBI:15378"/>
        <dbReference type="ChEBI" id="CHEBI:64583"/>
        <dbReference type="ChEBI" id="CHEBI:83273"/>
        <dbReference type="ChEBI" id="CHEBI:295975"/>
    </reaction>
    <physiologicalReaction direction="left-to-right" evidence="24">
        <dbReference type="Rhea" id="RHEA:45301"/>
    </physiologicalReaction>
</comment>
<comment type="pathway">
    <text evidence="4">Sphingolipid metabolism.</text>
</comment>
<keyword evidence="33" id="KW-0812">Transmembrane</keyword>
<keyword evidence="11" id="KW-0378">Hydrolase</keyword>
<keyword evidence="16 33" id="KW-0472">Membrane</keyword>
<evidence type="ECO:0000256" key="9">
    <source>
        <dbReference type="ARBA" id="ARBA00022553"/>
    </source>
</evidence>
<dbReference type="Gene3D" id="3.60.10.10">
    <property type="entry name" value="Endonuclease/exonuclease/phosphatase"/>
    <property type="match status" value="1"/>
</dbReference>
<evidence type="ECO:0000256" key="30">
    <source>
        <dbReference type="ARBA" id="ARBA00076605"/>
    </source>
</evidence>
<evidence type="ECO:0000256" key="26">
    <source>
        <dbReference type="ARBA" id="ARBA00049371"/>
    </source>
</evidence>
<dbReference type="PANTHER" id="PTHR16320">
    <property type="entry name" value="SPHINGOMYELINASE FAMILY MEMBER"/>
    <property type="match status" value="1"/>
</dbReference>
<dbReference type="CDD" id="cd09078">
    <property type="entry name" value="nSMase"/>
    <property type="match status" value="1"/>
</dbReference>
<dbReference type="SUPFAM" id="SSF56219">
    <property type="entry name" value="DNase I-like"/>
    <property type="match status" value="1"/>
</dbReference>
<comment type="catalytic activity">
    <reaction evidence="26">
        <text>N-(hexadecanoyl)-sphing-4-enine-1-phosphocholine + H2O = N-hexadecanoylsphing-4-enine + phosphocholine + H(+)</text>
        <dbReference type="Rhea" id="RHEA:45644"/>
        <dbReference type="ChEBI" id="CHEBI:15377"/>
        <dbReference type="ChEBI" id="CHEBI:15378"/>
        <dbReference type="ChEBI" id="CHEBI:72959"/>
        <dbReference type="ChEBI" id="CHEBI:78646"/>
        <dbReference type="ChEBI" id="CHEBI:295975"/>
    </reaction>
    <physiologicalReaction direction="left-to-right" evidence="26">
        <dbReference type="Rhea" id="RHEA:45645"/>
    </physiologicalReaction>
</comment>
<evidence type="ECO:0000256" key="19">
    <source>
        <dbReference type="ARBA" id="ARBA00023306"/>
    </source>
</evidence>
<accession>A0A401S7T4</accession>
<evidence type="ECO:0000256" key="23">
    <source>
        <dbReference type="ARBA" id="ARBA00048209"/>
    </source>
</evidence>
<evidence type="ECO:0000256" key="31">
    <source>
        <dbReference type="ARBA" id="ARBA00081703"/>
    </source>
</evidence>
<feature type="region of interest" description="Disordered" evidence="32">
    <location>
        <begin position="270"/>
        <end position="302"/>
    </location>
</feature>
<evidence type="ECO:0000256" key="17">
    <source>
        <dbReference type="ARBA" id="ARBA00023139"/>
    </source>
</evidence>
<keyword evidence="12" id="KW-0460">Magnesium</keyword>
<evidence type="ECO:0000256" key="33">
    <source>
        <dbReference type="SAM" id="Phobius"/>
    </source>
</evidence>
<evidence type="ECO:0000256" key="10">
    <source>
        <dbReference type="ARBA" id="ARBA00022723"/>
    </source>
</evidence>
<dbReference type="GO" id="GO:0000139">
    <property type="term" value="C:Golgi membrane"/>
    <property type="evidence" value="ECO:0007669"/>
    <property type="project" value="UniProtKB-SubCell"/>
</dbReference>
<evidence type="ECO:0000256" key="32">
    <source>
        <dbReference type="SAM" id="MobiDB-lite"/>
    </source>
</evidence>
<evidence type="ECO:0000256" key="11">
    <source>
        <dbReference type="ARBA" id="ARBA00022801"/>
    </source>
</evidence>
<comment type="catalytic activity">
    <reaction evidence="23">
        <text>1-hexadecanoyl-sn-glycero-3-phosphocholine + H2O = 1-hexadecanoyl-sn-glycerol + phosphocholine + H(+)</text>
        <dbReference type="Rhea" id="RHEA:41119"/>
        <dbReference type="ChEBI" id="CHEBI:15377"/>
        <dbReference type="ChEBI" id="CHEBI:15378"/>
        <dbReference type="ChEBI" id="CHEBI:72998"/>
        <dbReference type="ChEBI" id="CHEBI:75542"/>
        <dbReference type="ChEBI" id="CHEBI:295975"/>
    </reaction>
    <physiologicalReaction direction="left-to-right" evidence="23">
        <dbReference type="Rhea" id="RHEA:41120"/>
    </physiologicalReaction>
</comment>
<evidence type="ECO:0000313" key="35">
    <source>
        <dbReference type="EMBL" id="GCC26457.1"/>
    </source>
</evidence>
<comment type="cofactor">
    <cofactor evidence="1">
        <name>Mg(2+)</name>
        <dbReference type="ChEBI" id="CHEBI:18420"/>
    </cofactor>
</comment>
<evidence type="ECO:0000256" key="13">
    <source>
        <dbReference type="ARBA" id="ARBA00022919"/>
    </source>
</evidence>
<evidence type="ECO:0000256" key="12">
    <source>
        <dbReference type="ARBA" id="ARBA00022842"/>
    </source>
</evidence>